<evidence type="ECO:0000256" key="1">
    <source>
        <dbReference type="SAM" id="MobiDB-lite"/>
    </source>
</evidence>
<dbReference type="OrthoDB" id="10638411at2759"/>
<dbReference type="AlphaFoldDB" id="A0A194S099"/>
<dbReference type="OMA" id="DNPKHAF"/>
<feature type="signal peptide" evidence="2">
    <location>
        <begin position="1"/>
        <end position="19"/>
    </location>
</feature>
<organism evidence="3 4">
    <name type="scientific">Rhodotorula graminis (strain WP1)</name>
    <dbReference type="NCBI Taxonomy" id="578459"/>
    <lineage>
        <taxon>Eukaryota</taxon>
        <taxon>Fungi</taxon>
        <taxon>Dikarya</taxon>
        <taxon>Basidiomycota</taxon>
        <taxon>Pucciniomycotina</taxon>
        <taxon>Microbotryomycetes</taxon>
        <taxon>Sporidiobolales</taxon>
        <taxon>Sporidiobolaceae</taxon>
        <taxon>Rhodotorula</taxon>
    </lineage>
</organism>
<dbReference type="EMBL" id="KQ474080">
    <property type="protein sequence ID" value="KPV74153.1"/>
    <property type="molecule type" value="Genomic_DNA"/>
</dbReference>
<feature type="compositionally biased region" description="Low complexity" evidence="1">
    <location>
        <begin position="118"/>
        <end position="141"/>
    </location>
</feature>
<evidence type="ECO:0000313" key="4">
    <source>
        <dbReference type="Proteomes" id="UP000053890"/>
    </source>
</evidence>
<gene>
    <name evidence="3" type="ORF">RHOBADRAFT_44638</name>
</gene>
<reference evidence="3 4" key="1">
    <citation type="journal article" date="2015" name="Front. Microbiol.">
        <title>Genome sequence of the plant growth promoting endophytic yeast Rhodotorula graminis WP1.</title>
        <authorList>
            <person name="Firrincieli A."/>
            <person name="Otillar R."/>
            <person name="Salamov A."/>
            <person name="Schmutz J."/>
            <person name="Khan Z."/>
            <person name="Redman R.S."/>
            <person name="Fleck N.D."/>
            <person name="Lindquist E."/>
            <person name="Grigoriev I.V."/>
            <person name="Doty S.L."/>
        </authorList>
    </citation>
    <scope>NUCLEOTIDE SEQUENCE [LARGE SCALE GENOMIC DNA]</scope>
    <source>
        <strain evidence="3 4">WP1</strain>
    </source>
</reference>
<feature type="chain" id="PRO_5008265415" evidence="2">
    <location>
        <begin position="20"/>
        <end position="204"/>
    </location>
</feature>
<sequence length="204" mass="20668">MQLSLAILVSLLFGLVAHAAPLPAPLPAPLTGNPKNLAAAVKGSTSSSSTTSADPVAASLASKLAGITKSLGKLPVLAVPALLEPTTTGLVIKVVSKAPVVKNAKAVSRRAVQFVNNPKSSPRQTTTTTKGRTTTTKVFGTSTGPVKVPVATAAHVDNPKHAFSPSPAVKLVKYTLTAPGGKTTVVEAQGSWSHPGEPKPTHKA</sequence>
<feature type="region of interest" description="Disordered" evidence="1">
    <location>
        <begin position="117"/>
        <end position="141"/>
    </location>
</feature>
<keyword evidence="2" id="KW-0732">Signal</keyword>
<accession>A0A194S099</accession>
<dbReference type="Proteomes" id="UP000053890">
    <property type="component" value="Unassembled WGS sequence"/>
</dbReference>
<dbReference type="RefSeq" id="XP_018270202.1">
    <property type="nucleotide sequence ID" value="XM_018414456.1"/>
</dbReference>
<evidence type="ECO:0000256" key="2">
    <source>
        <dbReference type="SAM" id="SignalP"/>
    </source>
</evidence>
<name>A0A194S099_RHOGW</name>
<evidence type="ECO:0000313" key="3">
    <source>
        <dbReference type="EMBL" id="KPV74153.1"/>
    </source>
</evidence>
<dbReference type="GeneID" id="28974904"/>
<proteinExistence type="predicted"/>
<keyword evidence="4" id="KW-1185">Reference proteome</keyword>
<protein>
    <submittedName>
        <fullName evidence="3">Uncharacterized protein</fullName>
    </submittedName>
</protein>